<evidence type="ECO:0000256" key="4">
    <source>
        <dbReference type="ARBA" id="ARBA00022692"/>
    </source>
</evidence>
<proteinExistence type="inferred from homology"/>
<dbReference type="SUPFAM" id="SSF49464">
    <property type="entry name" value="Carboxypeptidase regulatory domain-like"/>
    <property type="match status" value="1"/>
</dbReference>
<dbReference type="PROSITE" id="PS01156">
    <property type="entry name" value="TONB_DEPENDENT_REC_2"/>
    <property type="match status" value="1"/>
</dbReference>
<comment type="subcellular location">
    <subcellularLocation>
        <location evidence="1 9">Cell outer membrane</location>
        <topology evidence="1 9">Multi-pass membrane protein</topology>
    </subcellularLocation>
</comment>
<keyword evidence="7 9" id="KW-0472">Membrane</keyword>
<protein>
    <submittedName>
        <fullName evidence="14">TonB-dependent receptor</fullName>
    </submittedName>
</protein>
<comment type="similarity">
    <text evidence="9 10">Belongs to the TonB-dependent receptor family.</text>
</comment>
<dbReference type="PROSITE" id="PS52016">
    <property type="entry name" value="TONB_DEPENDENT_REC_3"/>
    <property type="match status" value="1"/>
</dbReference>
<keyword evidence="2 9" id="KW-0813">Transport</keyword>
<feature type="signal peptide" evidence="11">
    <location>
        <begin position="1"/>
        <end position="21"/>
    </location>
</feature>
<feature type="domain" description="TonB-dependent receptor-like beta-barrel" evidence="12">
    <location>
        <begin position="319"/>
        <end position="819"/>
    </location>
</feature>
<feature type="chain" id="PRO_5042573285" evidence="11">
    <location>
        <begin position="22"/>
        <end position="858"/>
    </location>
</feature>
<evidence type="ECO:0000256" key="11">
    <source>
        <dbReference type="SAM" id="SignalP"/>
    </source>
</evidence>
<evidence type="ECO:0000256" key="3">
    <source>
        <dbReference type="ARBA" id="ARBA00022452"/>
    </source>
</evidence>
<dbReference type="Gene3D" id="2.40.170.20">
    <property type="entry name" value="TonB-dependent receptor, beta-barrel domain"/>
    <property type="match status" value="1"/>
</dbReference>
<evidence type="ECO:0000313" key="14">
    <source>
        <dbReference type="EMBL" id="WEK18073.1"/>
    </source>
</evidence>
<dbReference type="SUPFAM" id="SSF56935">
    <property type="entry name" value="Porins"/>
    <property type="match status" value="1"/>
</dbReference>
<dbReference type="GO" id="GO:0015344">
    <property type="term" value="F:siderophore uptake transmembrane transporter activity"/>
    <property type="evidence" value="ECO:0007669"/>
    <property type="project" value="TreeGrafter"/>
</dbReference>
<evidence type="ECO:0000256" key="2">
    <source>
        <dbReference type="ARBA" id="ARBA00022448"/>
    </source>
</evidence>
<dbReference type="Gene3D" id="2.170.130.10">
    <property type="entry name" value="TonB-dependent receptor, plug domain"/>
    <property type="match status" value="1"/>
</dbReference>
<feature type="domain" description="TonB-dependent receptor plug" evidence="13">
    <location>
        <begin position="118"/>
        <end position="214"/>
    </location>
</feature>
<keyword evidence="14" id="KW-0675">Receptor</keyword>
<evidence type="ECO:0000256" key="6">
    <source>
        <dbReference type="ARBA" id="ARBA00023077"/>
    </source>
</evidence>
<sequence>MKKSLLAFTFLLQFLAISVYAQQTIKGRVIDSLTNETLPGASIGFKGTKNFTSTSLDGTFSLTKQEGSNVLVVSFMGYNSKEVIIKGSKANLGDIKISPNSNLMSEVAIIGSNIAIDRKTPVAVSTVNAIEISEKGSNQEFPELLNSTPGIQATKQGGGFGDSRVSIRGFSTNNMAIMVNGIPINDMENGSVYWSNWAGLRDVTSSMQVQRGLGATKLVVPSLGGTVNIITKSTDSEKGGSISQTIGNDGFLKTALYISTGMNDKGWSFSAQGSRSSGNMYAEGLQFTGYNYFFNISKRFNDHHMLSLTGMGAPQWHGQRSTKQSILDYENAPQGIKFNADWGVKYGQVVNVRNNYFNKPIVSLNDYWTIDETSSLSTVLYASHGAGGGGSSLTTSPYTIPRVGGYAYAPYDLDAVVAANKATPDGAALAYLYNSVNNHNWVGAISTYNKKFSNYFNFTGGLDLRYYEGLHYVEIADPLGADYVTYAWRGINANTTYRGDINNPNPILRTGDKFEYNYNSKILWEGVSGQVEYSKDNVTAFVSLAASNTSFKRIDFFNYTPDDPNRVSPYKNFLGYQAKGGSNYNIDDHSNVFANIGYLEKAPIFTNVFLDYKNYINPDAKSEKLFSYELGYGYRSKTLTANINLYRTTYRDRARAVNQTAQDGTIYTFNLTGVNELHQGVEVDFRYKPISAVSLRGMLSVGDWKYLNNIGPVTVNAENGSTATPPSISKIYLKGLKVGNQAQTTAALGLDVDVLPELRLGADFNYYSNYYADFNFYSYTKEGAKPWKLPDYGLLNLNAVIKFKIAGLNSAVYANVNNVLNTKYVADAYDAAGTSTAAGSTVFYGFGRTWTTGLKINF</sequence>
<evidence type="ECO:0000256" key="1">
    <source>
        <dbReference type="ARBA" id="ARBA00004571"/>
    </source>
</evidence>
<keyword evidence="4 9" id="KW-0812">Transmembrane</keyword>
<evidence type="ECO:0000313" key="15">
    <source>
        <dbReference type="Proteomes" id="UP001214530"/>
    </source>
</evidence>
<dbReference type="Gene3D" id="2.60.40.1120">
    <property type="entry name" value="Carboxypeptidase-like, regulatory domain"/>
    <property type="match status" value="1"/>
</dbReference>
<reference evidence="14" key="1">
    <citation type="submission" date="2023-03" db="EMBL/GenBank/DDBJ databases">
        <title>Andean soil-derived lignocellulolytic bacterial consortium as a source of novel taxa and putative plastic-active enzymes.</title>
        <authorList>
            <person name="Diaz-Garcia L."/>
            <person name="Chuvochina M."/>
            <person name="Feuerriegel G."/>
            <person name="Bunk B."/>
            <person name="Sproer C."/>
            <person name="Streit W.R."/>
            <person name="Rodriguez L.M."/>
            <person name="Overmann J."/>
            <person name="Jimenez D.J."/>
        </authorList>
    </citation>
    <scope>NUCLEOTIDE SEQUENCE</scope>
    <source>
        <strain evidence="14">MAG 3858</strain>
    </source>
</reference>
<evidence type="ECO:0000259" key="12">
    <source>
        <dbReference type="Pfam" id="PF00593"/>
    </source>
</evidence>
<dbReference type="InterPro" id="IPR012910">
    <property type="entry name" value="Plug_dom"/>
</dbReference>
<accession>A0AAJ5W6K5</accession>
<dbReference type="InterPro" id="IPR000531">
    <property type="entry name" value="Beta-barrel_TonB"/>
</dbReference>
<keyword evidence="6 10" id="KW-0798">TonB box</keyword>
<dbReference type="Pfam" id="PF07715">
    <property type="entry name" value="Plug"/>
    <property type="match status" value="1"/>
</dbReference>
<dbReference type="InterPro" id="IPR010917">
    <property type="entry name" value="TonB_rcpt_CS"/>
</dbReference>
<dbReference type="EMBL" id="CP119313">
    <property type="protein sequence ID" value="WEK18073.1"/>
    <property type="molecule type" value="Genomic_DNA"/>
</dbReference>
<keyword evidence="5 11" id="KW-0732">Signal</keyword>
<gene>
    <name evidence="14" type="ORF">P0Y49_14855</name>
</gene>
<dbReference type="PANTHER" id="PTHR30069">
    <property type="entry name" value="TONB-DEPENDENT OUTER MEMBRANE RECEPTOR"/>
    <property type="match status" value="1"/>
</dbReference>
<dbReference type="Pfam" id="PF13715">
    <property type="entry name" value="CarbopepD_reg_2"/>
    <property type="match status" value="1"/>
</dbReference>
<dbReference type="InterPro" id="IPR039426">
    <property type="entry name" value="TonB-dep_rcpt-like"/>
</dbReference>
<evidence type="ECO:0000256" key="7">
    <source>
        <dbReference type="ARBA" id="ARBA00023136"/>
    </source>
</evidence>
<evidence type="ECO:0000256" key="5">
    <source>
        <dbReference type="ARBA" id="ARBA00022729"/>
    </source>
</evidence>
<evidence type="ECO:0000256" key="10">
    <source>
        <dbReference type="RuleBase" id="RU003357"/>
    </source>
</evidence>
<keyword evidence="8 9" id="KW-0998">Cell outer membrane</keyword>
<dbReference type="Pfam" id="PF00593">
    <property type="entry name" value="TonB_dep_Rec_b-barrel"/>
    <property type="match status" value="1"/>
</dbReference>
<name>A0AAJ5W6K5_9SPHI</name>
<dbReference type="GO" id="GO:0009279">
    <property type="term" value="C:cell outer membrane"/>
    <property type="evidence" value="ECO:0007669"/>
    <property type="project" value="UniProtKB-SubCell"/>
</dbReference>
<evidence type="ECO:0000256" key="9">
    <source>
        <dbReference type="PROSITE-ProRule" id="PRU01360"/>
    </source>
</evidence>
<dbReference type="InterPro" id="IPR036942">
    <property type="entry name" value="Beta-barrel_TonB_sf"/>
</dbReference>
<dbReference type="InterPro" id="IPR008969">
    <property type="entry name" value="CarboxyPept-like_regulatory"/>
</dbReference>
<dbReference type="AlphaFoldDB" id="A0AAJ5W6K5"/>
<evidence type="ECO:0000256" key="8">
    <source>
        <dbReference type="ARBA" id="ARBA00023237"/>
    </source>
</evidence>
<dbReference type="PANTHER" id="PTHR30069:SF50">
    <property type="entry name" value="TONB-DEPENDENT RECEPTOR HI_1217-RELATED"/>
    <property type="match status" value="1"/>
</dbReference>
<dbReference type="InterPro" id="IPR037066">
    <property type="entry name" value="Plug_dom_sf"/>
</dbReference>
<evidence type="ECO:0000259" key="13">
    <source>
        <dbReference type="Pfam" id="PF07715"/>
    </source>
</evidence>
<dbReference type="GO" id="GO:0044718">
    <property type="term" value="P:siderophore transmembrane transport"/>
    <property type="evidence" value="ECO:0007669"/>
    <property type="project" value="TreeGrafter"/>
</dbReference>
<dbReference type="Proteomes" id="UP001214530">
    <property type="component" value="Chromosome"/>
</dbReference>
<organism evidence="14 15">
    <name type="scientific">Candidatus Pedobacter colombiensis</name>
    <dbReference type="NCBI Taxonomy" id="3121371"/>
    <lineage>
        <taxon>Bacteria</taxon>
        <taxon>Pseudomonadati</taxon>
        <taxon>Bacteroidota</taxon>
        <taxon>Sphingobacteriia</taxon>
        <taxon>Sphingobacteriales</taxon>
        <taxon>Sphingobacteriaceae</taxon>
        <taxon>Pedobacter</taxon>
    </lineage>
</organism>
<keyword evidence="3 9" id="KW-1134">Transmembrane beta strand</keyword>